<name>A0A8H4VIR4_9AGAR</name>
<dbReference type="PANTHER" id="PTHR23514:SF3">
    <property type="entry name" value="BYPASS OF STOP CODON PROTEIN 6"/>
    <property type="match status" value="1"/>
</dbReference>
<dbReference type="EMBL" id="JAACJL010000057">
    <property type="protein sequence ID" value="KAF4612446.1"/>
    <property type="molecule type" value="Genomic_DNA"/>
</dbReference>
<evidence type="ECO:0000313" key="10">
    <source>
        <dbReference type="Proteomes" id="UP000521872"/>
    </source>
</evidence>
<feature type="compositionally biased region" description="Basic and acidic residues" evidence="7">
    <location>
        <begin position="31"/>
        <end position="44"/>
    </location>
</feature>
<comment type="caution">
    <text evidence="9">The sequence shown here is derived from an EMBL/GenBank/DDBJ whole genome shotgun (WGS) entry which is preliminary data.</text>
</comment>
<feature type="transmembrane region" description="Helical" evidence="8">
    <location>
        <begin position="314"/>
        <end position="334"/>
    </location>
</feature>
<dbReference type="GO" id="GO:0012505">
    <property type="term" value="C:endomembrane system"/>
    <property type="evidence" value="ECO:0007669"/>
    <property type="project" value="UniProtKB-SubCell"/>
</dbReference>
<dbReference type="PANTHER" id="PTHR23514">
    <property type="entry name" value="BYPASS OF STOP CODON PROTEIN 6"/>
    <property type="match status" value="1"/>
</dbReference>
<comment type="similarity">
    <text evidence="2">Belongs to the major facilitator superfamily.</text>
</comment>
<feature type="transmembrane region" description="Helical" evidence="8">
    <location>
        <begin position="183"/>
        <end position="204"/>
    </location>
</feature>
<comment type="subcellular location">
    <subcellularLocation>
        <location evidence="1">Endomembrane system</location>
        <topology evidence="1">Multi-pass membrane protein</topology>
    </subcellularLocation>
</comment>
<feature type="compositionally biased region" description="Polar residues" evidence="7">
    <location>
        <begin position="1"/>
        <end position="11"/>
    </location>
</feature>
<keyword evidence="10" id="KW-1185">Reference proteome</keyword>
<evidence type="ECO:0000256" key="2">
    <source>
        <dbReference type="ARBA" id="ARBA00008335"/>
    </source>
</evidence>
<dbReference type="InterPro" id="IPR011701">
    <property type="entry name" value="MFS"/>
</dbReference>
<feature type="region of interest" description="Disordered" evidence="7">
    <location>
        <begin position="1"/>
        <end position="61"/>
    </location>
</feature>
<accession>A0A8H4VIR4</accession>
<evidence type="ECO:0000256" key="1">
    <source>
        <dbReference type="ARBA" id="ARBA00004127"/>
    </source>
</evidence>
<keyword evidence="4 8" id="KW-0812">Transmembrane</keyword>
<proteinExistence type="inferred from homology"/>
<evidence type="ECO:0000256" key="8">
    <source>
        <dbReference type="SAM" id="Phobius"/>
    </source>
</evidence>
<organism evidence="9 10">
    <name type="scientific">Agrocybe pediades</name>
    <dbReference type="NCBI Taxonomy" id="84607"/>
    <lineage>
        <taxon>Eukaryota</taxon>
        <taxon>Fungi</taxon>
        <taxon>Dikarya</taxon>
        <taxon>Basidiomycota</taxon>
        <taxon>Agaricomycotina</taxon>
        <taxon>Agaricomycetes</taxon>
        <taxon>Agaricomycetidae</taxon>
        <taxon>Agaricales</taxon>
        <taxon>Agaricineae</taxon>
        <taxon>Strophariaceae</taxon>
        <taxon>Agrocybe</taxon>
    </lineage>
</organism>
<evidence type="ECO:0000256" key="7">
    <source>
        <dbReference type="SAM" id="MobiDB-lite"/>
    </source>
</evidence>
<dbReference type="Proteomes" id="UP000521872">
    <property type="component" value="Unassembled WGS sequence"/>
</dbReference>
<evidence type="ECO:0000256" key="4">
    <source>
        <dbReference type="ARBA" id="ARBA00022692"/>
    </source>
</evidence>
<keyword evidence="3" id="KW-0813">Transport</keyword>
<feature type="transmembrane region" description="Helical" evidence="8">
    <location>
        <begin position="210"/>
        <end position="230"/>
    </location>
</feature>
<keyword evidence="5 8" id="KW-1133">Transmembrane helix</keyword>
<dbReference type="Pfam" id="PF07690">
    <property type="entry name" value="MFS_1"/>
    <property type="match status" value="1"/>
</dbReference>
<dbReference type="GO" id="GO:0022857">
    <property type="term" value="F:transmembrane transporter activity"/>
    <property type="evidence" value="ECO:0007669"/>
    <property type="project" value="InterPro"/>
</dbReference>
<dbReference type="FunFam" id="1.20.1250.20:FF:000286">
    <property type="entry name" value="MFS efflux transporter"/>
    <property type="match status" value="1"/>
</dbReference>
<evidence type="ECO:0000256" key="5">
    <source>
        <dbReference type="ARBA" id="ARBA00022989"/>
    </source>
</evidence>
<dbReference type="SUPFAM" id="SSF103473">
    <property type="entry name" value="MFS general substrate transporter"/>
    <property type="match status" value="1"/>
</dbReference>
<feature type="transmembrane region" description="Helical" evidence="8">
    <location>
        <begin position="367"/>
        <end position="385"/>
    </location>
</feature>
<dbReference type="Gene3D" id="1.20.1250.20">
    <property type="entry name" value="MFS general substrate transporter like domains"/>
    <property type="match status" value="2"/>
</dbReference>
<keyword evidence="6 8" id="KW-0472">Membrane</keyword>
<evidence type="ECO:0008006" key="11">
    <source>
        <dbReference type="Google" id="ProtNLM"/>
    </source>
</evidence>
<gene>
    <name evidence="9" type="ORF">D9613_003977</name>
</gene>
<feature type="transmembrane region" description="Helical" evidence="8">
    <location>
        <begin position="67"/>
        <end position="85"/>
    </location>
</feature>
<evidence type="ECO:0000256" key="3">
    <source>
        <dbReference type="ARBA" id="ARBA00022448"/>
    </source>
</evidence>
<feature type="transmembrane region" description="Helical" evidence="8">
    <location>
        <begin position="105"/>
        <end position="129"/>
    </location>
</feature>
<evidence type="ECO:0000313" key="9">
    <source>
        <dbReference type="EMBL" id="KAF4612446.1"/>
    </source>
</evidence>
<sequence length="434" mass="47359">MSDSSVRSPTMTEVPFEKVTPPEDGTMEKAGITKDVPRSQDESHSAYPPHSIPNGDENLQSPAENHTLARVHFFTLCLTLFLAGWNDGTLGPLLPRIQQVYKVNYTIVSMIFIFACTGFISGSIVNIYITDRFGFGKTIVFGALCQVVAYSIQCTAPPFPVFVAQAMGFVASLRHRPEVKMSFLTSAYGVGAFIAPLVSTQFAILPRWSFYFLVSLSLALTNTTLLCLVFKFKRQDAVKFYLPAFRECLQEAGEILPGRPASRDGNSFGMVMRNRSAHIMALFTLVYVGVEVTIGGWSVTFIRNVRGGGPSSGYISSGFFGGLTVGRILLLWVNSKIGERLVVFIYAFLALSLEFVVWFVPSLIGDAIAVSIVGLLLGPMFPIIMNQSKHIIPRRILTASIGWISGLGQAGSALFPFITGALAEKHGIKSLQPT</sequence>
<evidence type="ECO:0000256" key="6">
    <source>
        <dbReference type="ARBA" id="ARBA00023136"/>
    </source>
</evidence>
<protein>
    <recommendedName>
        <fullName evidence="11">MFS general substrate transporter</fullName>
    </recommendedName>
</protein>
<feature type="transmembrane region" description="Helical" evidence="8">
    <location>
        <begin position="279"/>
        <end position="302"/>
    </location>
</feature>
<dbReference type="InterPro" id="IPR051788">
    <property type="entry name" value="MFS_Transporter"/>
</dbReference>
<reference evidence="9 10" key="1">
    <citation type="submission" date="2019-12" db="EMBL/GenBank/DDBJ databases">
        <authorList>
            <person name="Floudas D."/>
            <person name="Bentzer J."/>
            <person name="Ahren D."/>
            <person name="Johansson T."/>
            <person name="Persson P."/>
            <person name="Tunlid A."/>
        </authorList>
    </citation>
    <scope>NUCLEOTIDE SEQUENCE [LARGE SCALE GENOMIC DNA]</scope>
    <source>
        <strain evidence="9 10">CBS 102.39</strain>
    </source>
</reference>
<dbReference type="AlphaFoldDB" id="A0A8H4VIR4"/>
<dbReference type="GO" id="GO:0016020">
    <property type="term" value="C:membrane"/>
    <property type="evidence" value="ECO:0007669"/>
    <property type="project" value="TreeGrafter"/>
</dbReference>
<feature type="transmembrane region" description="Helical" evidence="8">
    <location>
        <begin position="341"/>
        <end position="361"/>
    </location>
</feature>
<dbReference type="InterPro" id="IPR036259">
    <property type="entry name" value="MFS_trans_sf"/>
</dbReference>